<sequence length="265" mass="30283">MSSKNLLIYILLAAIMDSFCKDTQSSNSIDLLEHAKYIYQREQKNTIQPQKQSRESLQEGFDDAQDSTQQEISNETLSRKKYKSHLYLGVNGGVTFTAVTNNIQSLPTLSGNVGYQNFLGISTQQLGFRISANSLIASNIFESINVNAFEDFIDTTFSFIGVNAEIVYEVPIAKLWNYGITAGYGFGYMTYHDTFWDMLNGFSTSILASTYVSWREKHKIELSFRTFFYHYGTYIQRKLGNITTLIESENFARPITIMLGWNYVF</sequence>
<proteinExistence type="predicted"/>
<dbReference type="AlphaFoldDB" id="A0A3D8J5A8"/>
<dbReference type="OrthoDB" id="5319376at2"/>
<evidence type="ECO:0000313" key="3">
    <source>
        <dbReference type="Proteomes" id="UP000256424"/>
    </source>
</evidence>
<feature type="region of interest" description="Disordered" evidence="1">
    <location>
        <begin position="43"/>
        <end position="74"/>
    </location>
</feature>
<name>A0A3D8J5A8_9HELI</name>
<comment type="caution">
    <text evidence="2">The sequence shown here is derived from an EMBL/GenBank/DDBJ whole genome shotgun (WGS) entry which is preliminary data.</text>
</comment>
<reference evidence="2 3" key="1">
    <citation type="submission" date="2018-04" db="EMBL/GenBank/DDBJ databases">
        <title>Novel Campyloabacter and Helicobacter Species and Strains.</title>
        <authorList>
            <person name="Mannion A.J."/>
            <person name="Shen Z."/>
            <person name="Fox J.G."/>
        </authorList>
    </citation>
    <scope>NUCLEOTIDE SEQUENCE [LARGE SCALE GENOMIC DNA]</scope>
    <source>
        <strain evidence="2 3">MIT 97-5075</strain>
    </source>
</reference>
<keyword evidence="3" id="KW-1185">Reference proteome</keyword>
<dbReference type="RefSeq" id="WP_104762915.1">
    <property type="nucleotide sequence ID" value="NZ_FZPM01000011.1"/>
</dbReference>
<gene>
    <name evidence="2" type="ORF">CQA66_05785</name>
</gene>
<evidence type="ECO:0008006" key="4">
    <source>
        <dbReference type="Google" id="ProtNLM"/>
    </source>
</evidence>
<evidence type="ECO:0000313" key="2">
    <source>
        <dbReference type="EMBL" id="RDU71971.1"/>
    </source>
</evidence>
<organism evidence="2 3">
    <name type="scientific">Helicobacter aurati</name>
    <dbReference type="NCBI Taxonomy" id="137778"/>
    <lineage>
        <taxon>Bacteria</taxon>
        <taxon>Pseudomonadati</taxon>
        <taxon>Campylobacterota</taxon>
        <taxon>Epsilonproteobacteria</taxon>
        <taxon>Campylobacterales</taxon>
        <taxon>Helicobacteraceae</taxon>
        <taxon>Helicobacter</taxon>
    </lineage>
</organism>
<dbReference type="EMBL" id="NXLW01000009">
    <property type="protein sequence ID" value="RDU71971.1"/>
    <property type="molecule type" value="Genomic_DNA"/>
</dbReference>
<dbReference type="Proteomes" id="UP000256424">
    <property type="component" value="Unassembled WGS sequence"/>
</dbReference>
<evidence type="ECO:0000256" key="1">
    <source>
        <dbReference type="SAM" id="MobiDB-lite"/>
    </source>
</evidence>
<accession>A0A3D8J5A8</accession>
<protein>
    <recommendedName>
        <fullName evidence="4">Outer membrane beta-barrel protein</fullName>
    </recommendedName>
</protein>